<keyword evidence="1" id="KW-0472">Membrane</keyword>
<evidence type="ECO:0000256" key="1">
    <source>
        <dbReference type="SAM" id="Phobius"/>
    </source>
</evidence>
<dbReference type="AlphaFoldDB" id="A0A3E0B028"/>
<feature type="transmembrane region" description="Helical" evidence="1">
    <location>
        <begin position="173"/>
        <end position="197"/>
    </location>
</feature>
<feature type="transmembrane region" description="Helical" evidence="1">
    <location>
        <begin position="72"/>
        <end position="92"/>
    </location>
</feature>
<feature type="transmembrane region" description="Helical" evidence="1">
    <location>
        <begin position="15"/>
        <end position="34"/>
    </location>
</feature>
<gene>
    <name evidence="2" type="ORF">DFR63_0345</name>
</gene>
<feature type="transmembrane region" description="Helical" evidence="1">
    <location>
        <begin position="331"/>
        <end position="350"/>
    </location>
</feature>
<dbReference type="Pfam" id="PF03616">
    <property type="entry name" value="Glt_symporter"/>
    <property type="match status" value="1"/>
</dbReference>
<comment type="caution">
    <text evidence="2">The sequence shown here is derived from an EMBL/GenBank/DDBJ whole genome shotgun (WGS) entry which is preliminary data.</text>
</comment>
<accession>A0A3E0B028</accession>
<dbReference type="RefSeq" id="WP_115884018.1">
    <property type="nucleotide sequence ID" value="NZ_CBCSHX010000001.1"/>
</dbReference>
<feature type="transmembrane region" description="Helical" evidence="1">
    <location>
        <begin position="264"/>
        <end position="286"/>
    </location>
</feature>
<dbReference type="GO" id="GO:0015813">
    <property type="term" value="P:L-glutamate transmembrane transport"/>
    <property type="evidence" value="ECO:0007669"/>
    <property type="project" value="InterPro"/>
</dbReference>
<feature type="transmembrane region" description="Helical" evidence="1">
    <location>
        <begin position="112"/>
        <end position="134"/>
    </location>
</feature>
<feature type="transmembrane region" description="Helical" evidence="1">
    <location>
        <begin position="427"/>
        <end position="448"/>
    </location>
</feature>
<organism evidence="2 3">
    <name type="scientific">Jeotgalicoccus halotolerans</name>
    <dbReference type="NCBI Taxonomy" id="157227"/>
    <lineage>
        <taxon>Bacteria</taxon>
        <taxon>Bacillati</taxon>
        <taxon>Bacillota</taxon>
        <taxon>Bacilli</taxon>
        <taxon>Bacillales</taxon>
        <taxon>Staphylococcaceae</taxon>
        <taxon>Jeotgalicoccus</taxon>
    </lineage>
</organism>
<dbReference type="InterPro" id="IPR004445">
    <property type="entry name" value="GltS"/>
</dbReference>
<keyword evidence="1" id="KW-1133">Transmembrane helix</keyword>
<name>A0A3E0B028_9STAP</name>
<feature type="transmembrane region" description="Helical" evidence="1">
    <location>
        <begin position="306"/>
        <end position="325"/>
    </location>
</feature>
<dbReference type="PANTHER" id="PTHR36178:SF1">
    <property type="entry name" value="SODIUM_GLUTAMATE SYMPORTER"/>
    <property type="match status" value="1"/>
</dbReference>
<sequence length="458" mass="49219">MIPTDAIDSGILNSLLFYIMVMGLLLVVAVFIRIKLKVFKKYFIPASLIAGVLGIIFGPFGIGIFSEEMVSAWGALAGILISIVFAPMLLGVKKSENKGKSKLMIRHLIFSYTASLLQIGVPLLAASLLILPFFDVPEIFATIIEVGWAGGHGTAAGMFEVYDALGWDEGGSLAVTTATIGIVFGIVSGIIMINIAVKKGYSAVIKDQKDISTEDTEDIIPVDKQTANSVETVNPDMIESTAFHIGLIGIAIILGWFMQQVLNIFVTGIPLFPLAMIGGLIVNAVIMRTKYSITVDKKTLNRIQGVALDFLILGAVASIQIPVVVEFALPLIILTVVTVGLMMWYFYYLGPRFFPKEWFENAIVHYGAYSGVTAIGLMLLRTADPKMETEAGQGFALRAPLYSPFLGGGLLTAIIPLLVLNSSGVIIGLSALAIVAILLLISHSLGLVKLFGSRENFN</sequence>
<reference evidence="2 3" key="1">
    <citation type="submission" date="2018-08" db="EMBL/GenBank/DDBJ databases">
        <title>Genomic Encyclopedia of Type Strains, Phase IV (KMG-IV): sequencing the most valuable type-strain genomes for metagenomic binning, comparative biology and taxonomic classification.</title>
        <authorList>
            <person name="Goeker M."/>
        </authorList>
    </citation>
    <scope>NUCLEOTIDE SEQUENCE [LARGE SCALE GENOMIC DNA]</scope>
    <source>
        <strain evidence="2 3">DSM 17274</strain>
    </source>
</reference>
<feature type="transmembrane region" description="Helical" evidence="1">
    <location>
        <begin position="241"/>
        <end position="258"/>
    </location>
</feature>
<keyword evidence="3" id="KW-1185">Reference proteome</keyword>
<dbReference type="EMBL" id="QUMW01000009">
    <property type="protein sequence ID" value="REG25318.1"/>
    <property type="molecule type" value="Genomic_DNA"/>
</dbReference>
<proteinExistence type="predicted"/>
<dbReference type="GO" id="GO:0016020">
    <property type="term" value="C:membrane"/>
    <property type="evidence" value="ECO:0007669"/>
    <property type="project" value="InterPro"/>
</dbReference>
<dbReference type="Proteomes" id="UP000257076">
    <property type="component" value="Unassembled WGS sequence"/>
</dbReference>
<dbReference type="OrthoDB" id="9801557at2"/>
<protein>
    <submittedName>
        <fullName evidence="2">ESS family glutamate:Na+ symporter</fullName>
    </submittedName>
</protein>
<evidence type="ECO:0000313" key="3">
    <source>
        <dbReference type="Proteomes" id="UP000257076"/>
    </source>
</evidence>
<dbReference type="GO" id="GO:0015501">
    <property type="term" value="F:glutamate:sodium symporter activity"/>
    <property type="evidence" value="ECO:0007669"/>
    <property type="project" value="InterPro"/>
</dbReference>
<feature type="transmembrane region" description="Helical" evidence="1">
    <location>
        <begin position="401"/>
        <end position="420"/>
    </location>
</feature>
<keyword evidence="1" id="KW-0812">Transmembrane</keyword>
<feature type="transmembrane region" description="Helical" evidence="1">
    <location>
        <begin position="362"/>
        <end position="381"/>
    </location>
</feature>
<evidence type="ECO:0000313" key="2">
    <source>
        <dbReference type="EMBL" id="REG25318.1"/>
    </source>
</evidence>
<dbReference type="PANTHER" id="PTHR36178">
    <property type="entry name" value="SLR0625 PROTEIN"/>
    <property type="match status" value="1"/>
</dbReference>
<feature type="transmembrane region" description="Helical" evidence="1">
    <location>
        <begin position="46"/>
        <end position="66"/>
    </location>
</feature>